<dbReference type="InterPro" id="IPR029039">
    <property type="entry name" value="Flavoprotein-like_sf"/>
</dbReference>
<dbReference type="AlphaFoldDB" id="A0A4D4J1V2"/>
<dbReference type="Gene3D" id="3.40.50.360">
    <property type="match status" value="1"/>
</dbReference>
<dbReference type="Pfam" id="PF12724">
    <property type="entry name" value="Flavodoxin_5"/>
    <property type="match status" value="1"/>
</dbReference>
<dbReference type="PANTHER" id="PTHR38030">
    <property type="entry name" value="PROTOPORPHYRINOGEN IX DEHYDROGENASE [MENAQUINONE]"/>
    <property type="match status" value="1"/>
</dbReference>
<name>A0A4D4J1V2_9PSEU</name>
<dbReference type="EMBL" id="BJFL01000007">
    <property type="protein sequence ID" value="GDY30461.1"/>
    <property type="molecule type" value="Genomic_DNA"/>
</dbReference>
<dbReference type="InterPro" id="IPR008254">
    <property type="entry name" value="Flavodoxin/NO_synth"/>
</dbReference>
<evidence type="ECO:0000313" key="3">
    <source>
        <dbReference type="Proteomes" id="UP000298860"/>
    </source>
</evidence>
<organism evidence="2 3">
    <name type="scientific">Gandjariella thermophila</name>
    <dbReference type="NCBI Taxonomy" id="1931992"/>
    <lineage>
        <taxon>Bacteria</taxon>
        <taxon>Bacillati</taxon>
        <taxon>Actinomycetota</taxon>
        <taxon>Actinomycetes</taxon>
        <taxon>Pseudonocardiales</taxon>
        <taxon>Pseudonocardiaceae</taxon>
        <taxon>Gandjariella</taxon>
    </lineage>
</organism>
<evidence type="ECO:0000313" key="2">
    <source>
        <dbReference type="EMBL" id="GDY30461.1"/>
    </source>
</evidence>
<feature type="domain" description="Flavodoxin-like" evidence="1">
    <location>
        <begin position="1"/>
        <end position="155"/>
    </location>
</feature>
<dbReference type="SUPFAM" id="SSF52218">
    <property type="entry name" value="Flavoproteins"/>
    <property type="match status" value="1"/>
</dbReference>
<sequence length="167" mass="18312">MLVAYGSKNGGSAGIAEAIGQTLREQGIDADVRPARSVHDVAGYHAVVLGGALYMSRWHADAVRFARRHAGRLRGRPVWLFSSGPLDTSADEHDIPPVRAAGRARLRLRARQHVTFGGRLSEQARGWVARRMVRDGLCGDYRNPDRIRAWARGIAADIHSDEPSPDD</sequence>
<dbReference type="InterPro" id="IPR026816">
    <property type="entry name" value="Flavodoxin_dom"/>
</dbReference>
<dbReference type="Proteomes" id="UP000298860">
    <property type="component" value="Unassembled WGS sequence"/>
</dbReference>
<gene>
    <name evidence="2" type="primary">hemG</name>
    <name evidence="2" type="ORF">GTS_20940</name>
</gene>
<dbReference type="PROSITE" id="PS50902">
    <property type="entry name" value="FLAVODOXIN_LIKE"/>
    <property type="match status" value="1"/>
</dbReference>
<proteinExistence type="predicted"/>
<dbReference type="GO" id="GO:0010181">
    <property type="term" value="F:FMN binding"/>
    <property type="evidence" value="ECO:0007669"/>
    <property type="project" value="InterPro"/>
</dbReference>
<keyword evidence="3" id="KW-1185">Reference proteome</keyword>
<evidence type="ECO:0000259" key="1">
    <source>
        <dbReference type="PROSITE" id="PS50902"/>
    </source>
</evidence>
<dbReference type="PANTHER" id="PTHR38030:SF2">
    <property type="entry name" value="PROTOPORPHYRINOGEN IX DEHYDROGENASE [QUINONE]"/>
    <property type="match status" value="1"/>
</dbReference>
<dbReference type="GO" id="GO:0006783">
    <property type="term" value="P:heme biosynthetic process"/>
    <property type="evidence" value="ECO:0007669"/>
    <property type="project" value="TreeGrafter"/>
</dbReference>
<dbReference type="InterPro" id="IPR052200">
    <property type="entry name" value="Protoporphyrinogen_IX_DH"/>
</dbReference>
<accession>A0A4D4J1V2</accession>
<dbReference type="GO" id="GO:0070819">
    <property type="term" value="F:menaquinone-dependent protoporphyrinogen oxidase activity"/>
    <property type="evidence" value="ECO:0007669"/>
    <property type="project" value="TreeGrafter"/>
</dbReference>
<protein>
    <submittedName>
        <fullName evidence="2">Flavodoxin</fullName>
    </submittedName>
</protein>
<comment type="caution">
    <text evidence="2">The sequence shown here is derived from an EMBL/GenBank/DDBJ whole genome shotgun (WGS) entry which is preliminary data.</text>
</comment>
<reference evidence="3" key="1">
    <citation type="submission" date="2019-04" db="EMBL/GenBank/DDBJ databases">
        <title>Draft genome sequence of Pseudonocardiaceae bacterium SL3-2-4.</title>
        <authorList>
            <person name="Ningsih F."/>
            <person name="Yokota A."/>
            <person name="Sakai Y."/>
            <person name="Nanatani K."/>
            <person name="Yabe S."/>
            <person name="Oetari A."/>
            <person name="Sjamsuridzal W."/>
        </authorList>
    </citation>
    <scope>NUCLEOTIDE SEQUENCE [LARGE SCALE GENOMIC DNA]</scope>
    <source>
        <strain evidence="3">SL3-2-4</strain>
    </source>
</reference>